<dbReference type="Proteomes" id="UP000218231">
    <property type="component" value="Unassembled WGS sequence"/>
</dbReference>
<feature type="transmembrane region" description="Helical" evidence="9">
    <location>
        <begin position="88"/>
        <end position="110"/>
    </location>
</feature>
<evidence type="ECO:0000256" key="3">
    <source>
        <dbReference type="ARBA" id="ARBA00022448"/>
    </source>
</evidence>
<feature type="transmembrane region" description="Helical" evidence="9">
    <location>
        <begin position="264"/>
        <end position="287"/>
    </location>
</feature>
<dbReference type="NCBIfam" id="TIGR00832">
    <property type="entry name" value="acr3"/>
    <property type="match status" value="1"/>
</dbReference>
<keyword evidence="4 8" id="KW-1003">Cell membrane</keyword>
<feature type="transmembrane region" description="Helical" evidence="9">
    <location>
        <begin position="56"/>
        <end position="82"/>
    </location>
</feature>
<dbReference type="InterPro" id="IPR002657">
    <property type="entry name" value="BilAc:Na_symport/Acr3"/>
</dbReference>
<protein>
    <recommendedName>
        <fullName evidence="12">Arsenical-resistance protein</fullName>
    </recommendedName>
</protein>
<evidence type="ECO:0000313" key="10">
    <source>
        <dbReference type="EMBL" id="PAV61058.1"/>
    </source>
</evidence>
<dbReference type="PANTHER" id="PTHR43057">
    <property type="entry name" value="ARSENITE EFFLUX TRANSPORTER"/>
    <property type="match status" value="1"/>
</dbReference>
<evidence type="ECO:0000256" key="1">
    <source>
        <dbReference type="ARBA" id="ARBA00004651"/>
    </source>
</evidence>
<evidence type="ECO:0000256" key="4">
    <source>
        <dbReference type="ARBA" id="ARBA00022475"/>
    </source>
</evidence>
<name>A0A2A2JH17_9BILA</name>
<dbReference type="AlphaFoldDB" id="A0A2A2JH17"/>
<dbReference type="Gene3D" id="1.20.1530.20">
    <property type="match status" value="1"/>
</dbReference>
<dbReference type="InterPro" id="IPR004706">
    <property type="entry name" value="Arsenical-R_Acr3"/>
</dbReference>
<evidence type="ECO:0000256" key="9">
    <source>
        <dbReference type="SAM" id="Phobius"/>
    </source>
</evidence>
<comment type="subcellular location">
    <subcellularLocation>
        <location evidence="1 8">Cell membrane</location>
        <topology evidence="1 8">Multi-pass membrane protein</topology>
    </subcellularLocation>
</comment>
<keyword evidence="7 8" id="KW-0472">Membrane</keyword>
<feature type="transmembrane region" description="Helical" evidence="9">
    <location>
        <begin position="293"/>
        <end position="314"/>
    </location>
</feature>
<proteinExistence type="inferred from homology"/>
<comment type="caution">
    <text evidence="10">The sequence shown here is derived from an EMBL/GenBank/DDBJ whole genome shotgun (WGS) entry which is preliminary data.</text>
</comment>
<dbReference type="OrthoDB" id="8299830at2759"/>
<organism evidence="10 11">
    <name type="scientific">Diploscapter pachys</name>
    <dbReference type="NCBI Taxonomy" id="2018661"/>
    <lineage>
        <taxon>Eukaryota</taxon>
        <taxon>Metazoa</taxon>
        <taxon>Ecdysozoa</taxon>
        <taxon>Nematoda</taxon>
        <taxon>Chromadorea</taxon>
        <taxon>Rhabditida</taxon>
        <taxon>Rhabditina</taxon>
        <taxon>Rhabditomorpha</taxon>
        <taxon>Rhabditoidea</taxon>
        <taxon>Rhabditidae</taxon>
        <taxon>Diploscapter</taxon>
    </lineage>
</organism>
<reference evidence="10 11" key="1">
    <citation type="journal article" date="2017" name="Curr. Biol.">
        <title>Genome architecture and evolution of a unichromosomal asexual nematode.</title>
        <authorList>
            <person name="Fradin H."/>
            <person name="Zegar C."/>
            <person name="Gutwein M."/>
            <person name="Lucas J."/>
            <person name="Kovtun M."/>
            <person name="Corcoran D."/>
            <person name="Baugh L.R."/>
            <person name="Kiontke K."/>
            <person name="Gunsalus K."/>
            <person name="Fitch D.H."/>
            <person name="Piano F."/>
        </authorList>
    </citation>
    <scope>NUCLEOTIDE SEQUENCE [LARGE SCALE GENOMIC DNA]</scope>
    <source>
        <strain evidence="10">PF1309</strain>
    </source>
</reference>
<dbReference type="PANTHER" id="PTHR43057:SF1">
    <property type="entry name" value="ARSENICAL-RESISTANCE PROTEIN 3"/>
    <property type="match status" value="1"/>
</dbReference>
<evidence type="ECO:0000313" key="11">
    <source>
        <dbReference type="Proteomes" id="UP000218231"/>
    </source>
</evidence>
<keyword evidence="6 8" id="KW-1133">Transmembrane helix</keyword>
<gene>
    <name evidence="10" type="ORF">WR25_14038</name>
</gene>
<dbReference type="GO" id="GO:0015104">
    <property type="term" value="F:antimonite transmembrane transporter activity"/>
    <property type="evidence" value="ECO:0007669"/>
    <property type="project" value="TreeGrafter"/>
</dbReference>
<evidence type="ECO:0000256" key="7">
    <source>
        <dbReference type="ARBA" id="ARBA00023136"/>
    </source>
</evidence>
<evidence type="ECO:0000256" key="2">
    <source>
        <dbReference type="ARBA" id="ARBA00010110"/>
    </source>
</evidence>
<dbReference type="Pfam" id="PF01758">
    <property type="entry name" value="SBF"/>
    <property type="match status" value="1"/>
</dbReference>
<comment type="similarity">
    <text evidence="2 8">Belongs to the arsenical resistance-3 (ACR3) (TC 2.A.59) family.</text>
</comment>
<feature type="transmembrane region" description="Helical" evidence="9">
    <location>
        <begin position="204"/>
        <end position="225"/>
    </location>
</feature>
<evidence type="ECO:0008006" key="12">
    <source>
        <dbReference type="Google" id="ProtNLM"/>
    </source>
</evidence>
<accession>A0A2A2JH17</accession>
<keyword evidence="3 8" id="KW-0813">Transport</keyword>
<evidence type="ECO:0000256" key="8">
    <source>
        <dbReference type="PIRNR" id="PIRNR005508"/>
    </source>
</evidence>
<keyword evidence="11" id="KW-1185">Reference proteome</keyword>
<dbReference type="GO" id="GO:0015105">
    <property type="term" value="F:arsenite transmembrane transporter activity"/>
    <property type="evidence" value="ECO:0007669"/>
    <property type="project" value="TreeGrafter"/>
</dbReference>
<evidence type="ECO:0000256" key="6">
    <source>
        <dbReference type="ARBA" id="ARBA00022989"/>
    </source>
</evidence>
<feature type="transmembrane region" description="Helical" evidence="9">
    <location>
        <begin position="117"/>
        <end position="139"/>
    </location>
</feature>
<dbReference type="PIRSF" id="PIRSF005508">
    <property type="entry name" value="Acr3"/>
    <property type="match status" value="1"/>
</dbReference>
<dbReference type="GO" id="GO:0005886">
    <property type="term" value="C:plasma membrane"/>
    <property type="evidence" value="ECO:0007669"/>
    <property type="project" value="UniProtKB-SubCell"/>
</dbReference>
<dbReference type="STRING" id="2018661.A0A2A2JH17"/>
<feature type="transmembrane region" description="Helical" evidence="9">
    <location>
        <begin position="231"/>
        <end position="252"/>
    </location>
</feature>
<dbReference type="InterPro" id="IPR038770">
    <property type="entry name" value="Na+/solute_symporter_sf"/>
</dbReference>
<dbReference type="GO" id="GO:0015297">
    <property type="term" value="F:antiporter activity"/>
    <property type="evidence" value="ECO:0007669"/>
    <property type="project" value="UniProtKB-UniRule"/>
</dbReference>
<dbReference type="EMBL" id="LIAE01010437">
    <property type="protein sequence ID" value="PAV61058.1"/>
    <property type="molecule type" value="Genomic_DNA"/>
</dbReference>
<evidence type="ECO:0000256" key="5">
    <source>
        <dbReference type="ARBA" id="ARBA00022692"/>
    </source>
</evidence>
<keyword evidence="5 8" id="KW-0812">Transmembrane</keyword>
<sequence>MMWPPLARVKYDQIIGLFYGKKQTVGPGCVMDEIGKQPEGRLAVGKSGPISPKRSLFMMGFSLVLNWVIGPFLMFGLAIATLPDHQDYVSGLVYTGLARCIAMVIVWNSLSDGHHELVAVLVALNSIFQLFAYSPYAYLFTAFILPSIGYEGSTSRVSFWLILQSVAIYLGIPFVLGFGCWLIIPKLKSRTWYETKFLPFISPITLVALLFTIVVMFCLKGQLILSIPLDILRITIPLLLYFLIMFGFSFFASYKCHLPYAESVSISFTAASNNFELSIAVCIAVFGLDSGEALASVVGPLVEVPVMLGLVYVARWVRKYWD</sequence>
<feature type="transmembrane region" description="Helical" evidence="9">
    <location>
        <begin position="159"/>
        <end position="184"/>
    </location>
</feature>